<gene>
    <name evidence="11" type="ORF">AO498_14695</name>
</gene>
<dbReference type="InterPro" id="IPR003538">
    <property type="entry name" value="TonB"/>
</dbReference>
<keyword evidence="6" id="KW-0812">Transmembrane</keyword>
<protein>
    <recommendedName>
        <fullName evidence="10">TonB C-terminal domain-containing protein</fullName>
    </recommendedName>
</protein>
<evidence type="ECO:0000313" key="12">
    <source>
        <dbReference type="Proteomes" id="UP000073816"/>
    </source>
</evidence>
<comment type="subcellular location">
    <subcellularLocation>
        <location evidence="1">Cell inner membrane</location>
        <topology evidence="1">Single-pass membrane protein</topology>
        <orientation evidence="1">Periplasmic side</orientation>
    </subcellularLocation>
</comment>
<dbReference type="PATRIC" id="fig|1727163.4.peg.3086"/>
<dbReference type="STRING" id="1727163.AO498_14695"/>
<dbReference type="Pfam" id="PF03544">
    <property type="entry name" value="TonB_C"/>
    <property type="match status" value="1"/>
</dbReference>
<dbReference type="PANTHER" id="PTHR33446:SF2">
    <property type="entry name" value="PROTEIN TONB"/>
    <property type="match status" value="1"/>
</dbReference>
<dbReference type="GO" id="GO:0055085">
    <property type="term" value="P:transmembrane transport"/>
    <property type="evidence" value="ECO:0007669"/>
    <property type="project" value="InterPro"/>
</dbReference>
<comment type="similarity">
    <text evidence="2">Belongs to the TonB family.</text>
</comment>
<dbReference type="InterPro" id="IPR037682">
    <property type="entry name" value="TonB_C"/>
</dbReference>
<dbReference type="InterPro" id="IPR051045">
    <property type="entry name" value="TonB-dependent_transducer"/>
</dbReference>
<dbReference type="GO" id="GO:0031992">
    <property type="term" value="F:energy transducer activity"/>
    <property type="evidence" value="ECO:0007669"/>
    <property type="project" value="InterPro"/>
</dbReference>
<evidence type="ECO:0000256" key="5">
    <source>
        <dbReference type="ARBA" id="ARBA00022519"/>
    </source>
</evidence>
<evidence type="ECO:0000313" key="11">
    <source>
        <dbReference type="EMBL" id="AMQ57698.1"/>
    </source>
</evidence>
<name>A0A142ERE3_9BACT</name>
<dbReference type="NCBIfam" id="TIGR01352">
    <property type="entry name" value="tonB_Cterm"/>
    <property type="match status" value="1"/>
</dbReference>
<keyword evidence="7" id="KW-0653">Protein transport</keyword>
<keyword evidence="5" id="KW-0997">Cell inner membrane</keyword>
<dbReference type="EMBL" id="CP012836">
    <property type="protein sequence ID" value="AMQ57698.1"/>
    <property type="molecule type" value="Genomic_DNA"/>
</dbReference>
<dbReference type="KEGG" id="alm:AO498_14695"/>
<feature type="domain" description="TonB C-terminal" evidence="10">
    <location>
        <begin position="149"/>
        <end position="239"/>
    </location>
</feature>
<keyword evidence="4" id="KW-1003">Cell membrane</keyword>
<accession>A0A142ERE3</accession>
<dbReference type="Proteomes" id="UP000073816">
    <property type="component" value="Chromosome"/>
</dbReference>
<keyword evidence="3" id="KW-0813">Transport</keyword>
<dbReference type="PRINTS" id="PR01374">
    <property type="entry name" value="TONBPROTEIN"/>
</dbReference>
<dbReference type="SUPFAM" id="SSF74653">
    <property type="entry name" value="TolA/TonB C-terminal domain"/>
    <property type="match status" value="1"/>
</dbReference>
<evidence type="ECO:0000259" key="10">
    <source>
        <dbReference type="PROSITE" id="PS52015"/>
    </source>
</evidence>
<dbReference type="InterPro" id="IPR006260">
    <property type="entry name" value="TonB/TolA_C"/>
</dbReference>
<dbReference type="Gene3D" id="3.30.1150.10">
    <property type="match status" value="1"/>
</dbReference>
<evidence type="ECO:0000256" key="9">
    <source>
        <dbReference type="ARBA" id="ARBA00023136"/>
    </source>
</evidence>
<organism evidence="11 12">
    <name type="scientific">Algoriphagus sanaruensis</name>
    <dbReference type="NCBI Taxonomy" id="1727163"/>
    <lineage>
        <taxon>Bacteria</taxon>
        <taxon>Pseudomonadati</taxon>
        <taxon>Bacteroidota</taxon>
        <taxon>Cytophagia</taxon>
        <taxon>Cytophagales</taxon>
        <taxon>Cyclobacteriaceae</taxon>
        <taxon>Algoriphagus</taxon>
    </lineage>
</organism>
<dbReference type="GO" id="GO:0030288">
    <property type="term" value="C:outer membrane-bounded periplasmic space"/>
    <property type="evidence" value="ECO:0007669"/>
    <property type="project" value="InterPro"/>
</dbReference>
<evidence type="ECO:0000256" key="8">
    <source>
        <dbReference type="ARBA" id="ARBA00022989"/>
    </source>
</evidence>
<evidence type="ECO:0000256" key="7">
    <source>
        <dbReference type="ARBA" id="ARBA00022927"/>
    </source>
</evidence>
<reference evidence="11 12" key="2">
    <citation type="journal article" date="2016" name="Genome Announc.">
        <title>Complete Genome Sequence of Algoriphagus sp. Strain M8-2, Isolated from a Brackish Lake.</title>
        <authorList>
            <person name="Muraguchi Y."/>
            <person name="Kushimoto K."/>
            <person name="Ohtsubo Y."/>
            <person name="Suzuki T."/>
            <person name="Dohra H."/>
            <person name="Kimbara K."/>
            <person name="Shintani M."/>
        </authorList>
    </citation>
    <scope>NUCLEOTIDE SEQUENCE [LARGE SCALE GENOMIC DNA]</scope>
    <source>
        <strain evidence="11 12">M8-2</strain>
    </source>
</reference>
<proteinExistence type="inferred from homology"/>
<dbReference type="PANTHER" id="PTHR33446">
    <property type="entry name" value="PROTEIN TONB-RELATED"/>
    <property type="match status" value="1"/>
</dbReference>
<keyword evidence="8" id="KW-1133">Transmembrane helix</keyword>
<evidence type="ECO:0000256" key="3">
    <source>
        <dbReference type="ARBA" id="ARBA00022448"/>
    </source>
</evidence>
<dbReference type="AlphaFoldDB" id="A0A142ERE3"/>
<reference evidence="12" key="1">
    <citation type="submission" date="2015-09" db="EMBL/GenBank/DDBJ databases">
        <title>Complete sequence of Algoriphagus sp. M8-2.</title>
        <authorList>
            <person name="Shintani M."/>
        </authorList>
    </citation>
    <scope>NUCLEOTIDE SEQUENCE [LARGE SCALE GENOMIC DNA]</scope>
    <source>
        <strain evidence="12">M8-2</strain>
    </source>
</reference>
<evidence type="ECO:0000256" key="4">
    <source>
        <dbReference type="ARBA" id="ARBA00022475"/>
    </source>
</evidence>
<evidence type="ECO:0000256" key="2">
    <source>
        <dbReference type="ARBA" id="ARBA00006555"/>
    </source>
</evidence>
<keyword evidence="9" id="KW-0472">Membrane</keyword>
<keyword evidence="12" id="KW-1185">Reference proteome</keyword>
<evidence type="ECO:0000256" key="1">
    <source>
        <dbReference type="ARBA" id="ARBA00004383"/>
    </source>
</evidence>
<sequence length="239" mass="26670">MFDIEKVNSFTSNLCIMENKKNPSKDLTKWRGTLTNLGLMLSIGLVLVAFEWKAYEEKPLLSITDSNSKWEEEFVPPITIASPPPPPITPPQIQVLDDEIEIDETDFPPIDIDFPEGEPIEEVSLAGPPVIDDAPEIVDFTEGQASFKGGIEAWYAYLKENLTYPKQEQRMGMEGTVIVRFVINIDGSIQDVEVVRSASPGLDLAAKKVIENSPNWNPGKNGGRPVRSRMTIPIKFKLQ</sequence>
<dbReference type="GO" id="GO:0015031">
    <property type="term" value="P:protein transport"/>
    <property type="evidence" value="ECO:0007669"/>
    <property type="project" value="UniProtKB-KW"/>
</dbReference>
<evidence type="ECO:0000256" key="6">
    <source>
        <dbReference type="ARBA" id="ARBA00022692"/>
    </source>
</evidence>
<dbReference type="GO" id="GO:0098797">
    <property type="term" value="C:plasma membrane protein complex"/>
    <property type="evidence" value="ECO:0007669"/>
    <property type="project" value="TreeGrafter"/>
</dbReference>
<dbReference type="GO" id="GO:0015891">
    <property type="term" value="P:siderophore transport"/>
    <property type="evidence" value="ECO:0007669"/>
    <property type="project" value="InterPro"/>
</dbReference>
<dbReference type="PROSITE" id="PS52015">
    <property type="entry name" value="TONB_CTD"/>
    <property type="match status" value="1"/>
</dbReference>